<dbReference type="InterPro" id="IPR050327">
    <property type="entry name" value="Proton-linked_MCT"/>
</dbReference>
<feature type="transmembrane region" description="Helical" evidence="1">
    <location>
        <begin position="177"/>
        <end position="199"/>
    </location>
</feature>
<dbReference type="InterPro" id="IPR011701">
    <property type="entry name" value="MFS"/>
</dbReference>
<feature type="transmembrane region" description="Helical" evidence="1">
    <location>
        <begin position="103"/>
        <end position="123"/>
    </location>
</feature>
<keyword evidence="1" id="KW-0812">Transmembrane</keyword>
<reference evidence="2" key="1">
    <citation type="submission" date="2022-11" db="EMBL/GenBank/DDBJ databases">
        <title>Centuries of genome instability and evolution in soft-shell clam transmissible cancer (bioRxiv).</title>
        <authorList>
            <person name="Hart S.F.M."/>
            <person name="Yonemitsu M.A."/>
            <person name="Giersch R.M."/>
            <person name="Beal B.F."/>
            <person name="Arriagada G."/>
            <person name="Davis B.W."/>
            <person name="Ostrander E.A."/>
            <person name="Goff S.P."/>
            <person name="Metzger M.J."/>
        </authorList>
    </citation>
    <scope>NUCLEOTIDE SEQUENCE</scope>
    <source>
        <strain evidence="2">MELC-2E11</strain>
        <tissue evidence="2">Siphon/mantle</tissue>
    </source>
</reference>
<organism evidence="2 3">
    <name type="scientific">Mya arenaria</name>
    <name type="common">Soft-shell clam</name>
    <dbReference type="NCBI Taxonomy" id="6604"/>
    <lineage>
        <taxon>Eukaryota</taxon>
        <taxon>Metazoa</taxon>
        <taxon>Spiralia</taxon>
        <taxon>Lophotrochozoa</taxon>
        <taxon>Mollusca</taxon>
        <taxon>Bivalvia</taxon>
        <taxon>Autobranchia</taxon>
        <taxon>Heteroconchia</taxon>
        <taxon>Euheterodonta</taxon>
        <taxon>Imparidentia</taxon>
        <taxon>Neoheterodontei</taxon>
        <taxon>Myida</taxon>
        <taxon>Myoidea</taxon>
        <taxon>Myidae</taxon>
        <taxon>Mya</taxon>
    </lineage>
</organism>
<evidence type="ECO:0000313" key="2">
    <source>
        <dbReference type="EMBL" id="WAR17138.1"/>
    </source>
</evidence>
<dbReference type="PANTHER" id="PTHR11360:SF284">
    <property type="entry name" value="EG:103B4.3 PROTEIN-RELATED"/>
    <property type="match status" value="1"/>
</dbReference>
<accession>A0ABY7F8Y9</accession>
<name>A0ABY7F8Y9_MYAAR</name>
<dbReference type="EMBL" id="CP111021">
    <property type="protein sequence ID" value="WAR17138.1"/>
    <property type="molecule type" value="Genomic_DNA"/>
</dbReference>
<dbReference type="SUPFAM" id="SSF103473">
    <property type="entry name" value="MFS general substrate transporter"/>
    <property type="match status" value="1"/>
</dbReference>
<keyword evidence="1" id="KW-1133">Transmembrane helix</keyword>
<evidence type="ECO:0000256" key="1">
    <source>
        <dbReference type="SAM" id="Phobius"/>
    </source>
</evidence>
<protein>
    <submittedName>
        <fullName evidence="2">MOT6-like protein</fullName>
    </submittedName>
</protein>
<keyword evidence="1" id="KW-0472">Membrane</keyword>
<evidence type="ECO:0000313" key="3">
    <source>
        <dbReference type="Proteomes" id="UP001164746"/>
    </source>
</evidence>
<proteinExistence type="predicted"/>
<dbReference type="Gene3D" id="1.20.1250.20">
    <property type="entry name" value="MFS general substrate transporter like domains"/>
    <property type="match status" value="1"/>
</dbReference>
<dbReference type="Proteomes" id="UP001164746">
    <property type="component" value="Chromosome 10"/>
</dbReference>
<feature type="transmembrane region" description="Helical" evidence="1">
    <location>
        <begin position="135"/>
        <end position="156"/>
    </location>
</feature>
<feature type="transmembrane region" description="Helical" evidence="1">
    <location>
        <begin position="69"/>
        <end position="91"/>
    </location>
</feature>
<dbReference type="PANTHER" id="PTHR11360">
    <property type="entry name" value="MONOCARBOXYLATE TRANSPORTER"/>
    <property type="match status" value="1"/>
</dbReference>
<keyword evidence="3" id="KW-1185">Reference proteome</keyword>
<dbReference type="Pfam" id="PF07690">
    <property type="entry name" value="MFS_1"/>
    <property type="match status" value="1"/>
</dbReference>
<gene>
    <name evidence="2" type="ORF">MAR_031732</name>
</gene>
<dbReference type="InterPro" id="IPR036259">
    <property type="entry name" value="MFS_trans_sf"/>
</dbReference>
<feature type="transmembrane region" description="Helical" evidence="1">
    <location>
        <begin position="16"/>
        <end position="35"/>
    </location>
</feature>
<sequence length="202" mass="21885">MYPELINIFNSRRSNAALIQGLYMGLSTGGGILWAPLIQKYGPGKSVLVGSLVTCVGLLASSFAEELWTIILCTGVIAGMGMCTCYLSAFITVSWVFHKDPGVPLVCLTMGSSLGQFVIPYLYEICIEKYAWSGAFILVSGISLQCIPFGLIMYGAQEYFVTGKKASKRKSVCETSLLTDVLVWILLVNCLLVALTGTFESF</sequence>